<accession>A0A1R3FW14</accession>
<dbReference type="AlphaFoldDB" id="A0A1R3FW14"/>
<keyword evidence="2" id="KW-1185">Reference proteome</keyword>
<dbReference type="EMBL" id="AWUE01024713">
    <property type="protein sequence ID" value="OMO49975.1"/>
    <property type="molecule type" value="Genomic_DNA"/>
</dbReference>
<proteinExistence type="predicted"/>
<organism evidence="1 2">
    <name type="scientific">Corchorus olitorius</name>
    <dbReference type="NCBI Taxonomy" id="93759"/>
    <lineage>
        <taxon>Eukaryota</taxon>
        <taxon>Viridiplantae</taxon>
        <taxon>Streptophyta</taxon>
        <taxon>Embryophyta</taxon>
        <taxon>Tracheophyta</taxon>
        <taxon>Spermatophyta</taxon>
        <taxon>Magnoliopsida</taxon>
        <taxon>eudicotyledons</taxon>
        <taxon>Gunneridae</taxon>
        <taxon>Pentapetalae</taxon>
        <taxon>rosids</taxon>
        <taxon>malvids</taxon>
        <taxon>Malvales</taxon>
        <taxon>Malvaceae</taxon>
        <taxon>Grewioideae</taxon>
        <taxon>Apeibeae</taxon>
        <taxon>Corchorus</taxon>
    </lineage>
</organism>
<dbReference type="Proteomes" id="UP000187203">
    <property type="component" value="Unassembled WGS sequence"/>
</dbReference>
<comment type="caution">
    <text evidence="1">The sequence shown here is derived from an EMBL/GenBank/DDBJ whole genome shotgun (WGS) entry which is preliminary data.</text>
</comment>
<reference evidence="2" key="1">
    <citation type="submission" date="2013-09" db="EMBL/GenBank/DDBJ databases">
        <title>Corchorus olitorius genome sequencing.</title>
        <authorList>
            <person name="Alam M."/>
            <person name="Haque M.S."/>
            <person name="Islam M.S."/>
            <person name="Emdad E.M."/>
            <person name="Islam M.M."/>
            <person name="Ahmed B."/>
            <person name="Halim A."/>
            <person name="Hossen Q.M.M."/>
            <person name="Hossain M.Z."/>
            <person name="Ahmed R."/>
            <person name="Khan M.M."/>
            <person name="Islam R."/>
            <person name="Rashid M.M."/>
            <person name="Khan S.A."/>
            <person name="Rahman M.S."/>
            <person name="Alam M."/>
            <person name="Yahiya A.S."/>
            <person name="Khan M.S."/>
            <person name="Azam M.S."/>
            <person name="Haque T."/>
            <person name="Lashkar M.Z.H."/>
            <person name="Akhand A.I."/>
            <person name="Morshed G."/>
            <person name="Roy S."/>
            <person name="Uddin K.S."/>
            <person name="Rabeya T."/>
            <person name="Hossain A.S."/>
            <person name="Chowdhury A."/>
            <person name="Snigdha A.R."/>
            <person name="Mortoza M.S."/>
            <person name="Matin S.A."/>
            <person name="Hoque S.M.E."/>
            <person name="Islam M.K."/>
            <person name="Roy D.K."/>
            <person name="Haider R."/>
            <person name="Moosa M.M."/>
            <person name="Elias S.M."/>
            <person name="Hasan A.M."/>
            <person name="Jahan S."/>
            <person name="Shafiuddin M."/>
            <person name="Mahmood N."/>
            <person name="Shommy N.S."/>
        </authorList>
    </citation>
    <scope>NUCLEOTIDE SEQUENCE [LARGE SCALE GENOMIC DNA]</scope>
    <source>
        <strain evidence="2">cv. O-4</strain>
    </source>
</reference>
<evidence type="ECO:0000313" key="1">
    <source>
        <dbReference type="EMBL" id="OMO49975.1"/>
    </source>
</evidence>
<name>A0A1R3FW14_9ROSI</name>
<evidence type="ECO:0000313" key="2">
    <source>
        <dbReference type="Proteomes" id="UP000187203"/>
    </source>
</evidence>
<protein>
    <submittedName>
        <fullName evidence="1">Uncharacterized protein</fullName>
    </submittedName>
</protein>
<gene>
    <name evidence="1" type="ORF">COLO4_38262</name>
</gene>
<sequence>MEFSKLTEALVTIQFYGHLQTSKLLVMASLLQVH</sequence>